<organism evidence="1 2">
    <name type="scientific">Shewanella baltica (strain OS195)</name>
    <dbReference type="NCBI Taxonomy" id="399599"/>
    <lineage>
        <taxon>Bacteria</taxon>
        <taxon>Pseudomonadati</taxon>
        <taxon>Pseudomonadota</taxon>
        <taxon>Gammaproteobacteria</taxon>
        <taxon>Alteromonadales</taxon>
        <taxon>Shewanellaceae</taxon>
        <taxon>Shewanella</taxon>
    </lineage>
</organism>
<protein>
    <submittedName>
        <fullName evidence="1">Uncharacterized protein</fullName>
    </submittedName>
</protein>
<dbReference type="HOGENOM" id="CLU_1377312_0_0_6"/>
<accession>A9KZV4</accession>
<name>A9KZV4_SHEB9</name>
<dbReference type="GeneID" id="11774741"/>
<reference evidence="1 2" key="1">
    <citation type="submission" date="2007-11" db="EMBL/GenBank/DDBJ databases">
        <title>Complete sequence of chromosome of Shewanella baltica OS195.</title>
        <authorList>
            <consortium name="US DOE Joint Genome Institute"/>
            <person name="Copeland A."/>
            <person name="Lucas S."/>
            <person name="Lapidus A."/>
            <person name="Barry K."/>
            <person name="Glavina del Rio T."/>
            <person name="Dalin E."/>
            <person name="Tice H."/>
            <person name="Pitluck S."/>
            <person name="Chain P."/>
            <person name="Malfatti S."/>
            <person name="Shin M."/>
            <person name="Vergez L."/>
            <person name="Schmutz J."/>
            <person name="Larimer F."/>
            <person name="Land M."/>
            <person name="Hauser L."/>
            <person name="Kyrpides N."/>
            <person name="Kim E."/>
            <person name="Brettar I."/>
            <person name="Rodrigues J."/>
            <person name="Konstantinidis K."/>
            <person name="Klappenbach J."/>
            <person name="Hofle M."/>
            <person name="Tiedje J."/>
            <person name="Richardson P."/>
        </authorList>
    </citation>
    <scope>NUCLEOTIDE SEQUENCE [LARGE SCALE GENOMIC DNA]</scope>
    <source>
        <strain evidence="1 2">OS195</strain>
    </source>
</reference>
<dbReference type="Proteomes" id="UP000000770">
    <property type="component" value="Chromosome"/>
</dbReference>
<dbReference type="RefSeq" id="WP_012197030.1">
    <property type="nucleotide sequence ID" value="NC_009997.1"/>
</dbReference>
<evidence type="ECO:0000313" key="1">
    <source>
        <dbReference type="EMBL" id="ABX49206.1"/>
    </source>
</evidence>
<evidence type="ECO:0000313" key="2">
    <source>
        <dbReference type="Proteomes" id="UP000000770"/>
    </source>
</evidence>
<dbReference type="EMBL" id="CP000891">
    <property type="protein sequence ID" value="ABX49206.1"/>
    <property type="molecule type" value="Genomic_DNA"/>
</dbReference>
<dbReference type="KEGG" id="sbn:Sbal195_2036"/>
<sequence>MLLLITEKVVELEGIENAIVRSAAELCYIQPQGPALVIIDIKLPNAAVLEWVSKRTRATLWWLASTNLPHDSVLEYVPAQHCCVQQTHMDASEFIRLLSPHYFGRLFDDTPDCILSITPGELEQQLIRCRELVLIPEHEILPTQAIWAYLYWFTSSTLNMSIEEYEQRGVKLKHDLGAVQMCCLMSNLPFSSFVMLLR</sequence>
<dbReference type="AlphaFoldDB" id="A9KZV4"/>
<gene>
    <name evidence="1" type="ordered locus">Sbal195_2036</name>
</gene>
<proteinExistence type="predicted"/>